<proteinExistence type="predicted"/>
<accession>A0A7S1QA16</accession>
<dbReference type="EMBL" id="HBGF01029759">
    <property type="protein sequence ID" value="CAD9125787.1"/>
    <property type="molecule type" value="Transcribed_RNA"/>
</dbReference>
<dbReference type="PROSITE" id="PS51257">
    <property type="entry name" value="PROKAR_LIPOPROTEIN"/>
    <property type="match status" value="1"/>
</dbReference>
<gene>
    <name evidence="1" type="ORF">NDES1114_LOCUS19780</name>
</gene>
<dbReference type="AlphaFoldDB" id="A0A7S1QA16"/>
<evidence type="ECO:0000313" key="1">
    <source>
        <dbReference type="EMBL" id="CAD9125787.1"/>
    </source>
</evidence>
<name>A0A7S1QA16_NEODS</name>
<reference evidence="1" key="1">
    <citation type="submission" date="2021-01" db="EMBL/GenBank/DDBJ databases">
        <authorList>
            <person name="Corre E."/>
            <person name="Pelletier E."/>
            <person name="Niang G."/>
            <person name="Scheremetjew M."/>
            <person name="Finn R."/>
            <person name="Kale V."/>
            <person name="Holt S."/>
            <person name="Cochrane G."/>
            <person name="Meng A."/>
            <person name="Brown T."/>
            <person name="Cohen L."/>
        </authorList>
    </citation>
    <scope>NUCLEOTIDE SEQUENCE</scope>
    <source>
        <strain evidence="1">CCAP 1951/1</strain>
    </source>
</reference>
<sequence length="213" mass="23268">MRTTTGGGKWQRCLALAAVVFATGCVVSGAIAWLQGPPRATIRMPMGESEAFNGDETTDECDGRIVFPRDRIPKFACEGYWRDSESVADTDPDAPAPLPFPAARPLPFCGQHLWAKRLAYLEARAREALSDGHSTNVGIAIARTRGLSPSRLTGELLGNLEFTDTTTAGARSGEPVCWTGDFREHYVGRFNVAPSREFYHYVLAAYDRLAPTD</sequence>
<organism evidence="1">
    <name type="scientific">Neobodo designis</name>
    <name type="common">Flagellated protozoan</name>
    <name type="synonym">Bodo designis</name>
    <dbReference type="NCBI Taxonomy" id="312471"/>
    <lineage>
        <taxon>Eukaryota</taxon>
        <taxon>Discoba</taxon>
        <taxon>Euglenozoa</taxon>
        <taxon>Kinetoplastea</taxon>
        <taxon>Metakinetoplastina</taxon>
        <taxon>Neobodonida</taxon>
        <taxon>Neobodo</taxon>
    </lineage>
</organism>
<protein>
    <submittedName>
        <fullName evidence="1">Uncharacterized protein</fullName>
    </submittedName>
</protein>